<dbReference type="EMBL" id="PGOL01000650">
    <property type="protein sequence ID" value="PKI66965.1"/>
    <property type="molecule type" value="Genomic_DNA"/>
</dbReference>
<proteinExistence type="predicted"/>
<protein>
    <submittedName>
        <fullName evidence="1">Uncharacterized protein</fullName>
    </submittedName>
</protein>
<dbReference type="Proteomes" id="UP000233551">
    <property type="component" value="Unassembled WGS sequence"/>
</dbReference>
<dbReference type="AlphaFoldDB" id="A0A2I0KEN0"/>
<name>A0A2I0KEN0_PUNGR</name>
<evidence type="ECO:0000313" key="1">
    <source>
        <dbReference type="EMBL" id="PKI66965.1"/>
    </source>
</evidence>
<reference evidence="1 2" key="1">
    <citation type="submission" date="2017-11" db="EMBL/GenBank/DDBJ databases">
        <title>De-novo sequencing of pomegranate (Punica granatum L.) genome.</title>
        <authorList>
            <person name="Akparov Z."/>
            <person name="Amiraslanov A."/>
            <person name="Hajiyeva S."/>
            <person name="Abbasov M."/>
            <person name="Kaur K."/>
            <person name="Hamwieh A."/>
            <person name="Solovyev V."/>
            <person name="Salamov A."/>
            <person name="Braich B."/>
            <person name="Kosarev P."/>
            <person name="Mahmoud A."/>
            <person name="Hajiyev E."/>
            <person name="Babayeva S."/>
            <person name="Izzatullayeva V."/>
            <person name="Mammadov A."/>
            <person name="Mammadov A."/>
            <person name="Sharifova S."/>
            <person name="Ojaghi J."/>
            <person name="Eynullazada K."/>
            <person name="Bayramov B."/>
            <person name="Abdulazimova A."/>
            <person name="Shahmuradov I."/>
        </authorList>
    </citation>
    <scope>NUCLEOTIDE SEQUENCE [LARGE SCALE GENOMIC DNA]</scope>
    <source>
        <strain evidence="2">cv. AG2017</strain>
        <tissue evidence="1">Leaf</tissue>
    </source>
</reference>
<comment type="caution">
    <text evidence="1">The sequence shown here is derived from an EMBL/GenBank/DDBJ whole genome shotgun (WGS) entry which is preliminary data.</text>
</comment>
<keyword evidence="2" id="KW-1185">Reference proteome</keyword>
<evidence type="ECO:0000313" key="2">
    <source>
        <dbReference type="Proteomes" id="UP000233551"/>
    </source>
</evidence>
<sequence>MTSASRAITFEGSLTIHTLPVKRWSQSESLSTVHNPRSTLSLLSGLGTFGAVHEHLDFSLRNPRSPILHRVVVGASVPTPFPPRCLTGVFALNVQPSLATPIATSSTPLLIHRG</sequence>
<accession>A0A2I0KEN0</accession>
<gene>
    <name evidence="1" type="ORF">CRG98_012630</name>
</gene>
<organism evidence="1 2">
    <name type="scientific">Punica granatum</name>
    <name type="common">Pomegranate</name>
    <dbReference type="NCBI Taxonomy" id="22663"/>
    <lineage>
        <taxon>Eukaryota</taxon>
        <taxon>Viridiplantae</taxon>
        <taxon>Streptophyta</taxon>
        <taxon>Embryophyta</taxon>
        <taxon>Tracheophyta</taxon>
        <taxon>Spermatophyta</taxon>
        <taxon>Magnoliopsida</taxon>
        <taxon>eudicotyledons</taxon>
        <taxon>Gunneridae</taxon>
        <taxon>Pentapetalae</taxon>
        <taxon>rosids</taxon>
        <taxon>malvids</taxon>
        <taxon>Myrtales</taxon>
        <taxon>Lythraceae</taxon>
        <taxon>Punica</taxon>
    </lineage>
</organism>